<evidence type="ECO:0000259" key="1">
    <source>
        <dbReference type="PROSITE" id="PS51819"/>
    </source>
</evidence>
<dbReference type="AlphaFoldDB" id="A0A433RQB3"/>
<dbReference type="InterPro" id="IPR029068">
    <property type="entry name" value="Glyas_Bleomycin-R_OHBP_Dase"/>
</dbReference>
<dbReference type="SUPFAM" id="SSF54593">
    <property type="entry name" value="Glyoxalase/Bleomycin resistance protein/Dihydroxybiphenyl dioxygenase"/>
    <property type="match status" value="1"/>
</dbReference>
<reference evidence="2 3" key="1">
    <citation type="submission" date="2014-11" db="EMBL/GenBank/DDBJ databases">
        <title>Genome sequence and analysis of novel Kurthia sp.</title>
        <authorList>
            <person name="Lawson J.N."/>
            <person name="Gonzalez J.E."/>
            <person name="Rinauldi L."/>
            <person name="Xuan Z."/>
            <person name="Firman A."/>
            <person name="Shaddox L."/>
            <person name="Trudeau A."/>
            <person name="Shah S."/>
            <person name="Reiman D."/>
        </authorList>
    </citation>
    <scope>NUCLEOTIDE SEQUENCE [LARGE SCALE GENOMIC DNA]</scope>
    <source>
        <strain evidence="2 3">3B1D</strain>
    </source>
</reference>
<proteinExistence type="predicted"/>
<evidence type="ECO:0000313" key="2">
    <source>
        <dbReference type="EMBL" id="RUS52987.1"/>
    </source>
</evidence>
<dbReference type="InterPro" id="IPR037523">
    <property type="entry name" value="VOC_core"/>
</dbReference>
<comment type="caution">
    <text evidence="2">The sequence shown here is derived from an EMBL/GenBank/DDBJ whole genome shotgun (WGS) entry which is preliminary data.</text>
</comment>
<feature type="domain" description="VOC" evidence="1">
    <location>
        <begin position="2"/>
        <end position="122"/>
    </location>
</feature>
<dbReference type="Gene3D" id="3.10.180.10">
    <property type="entry name" value="2,3-Dihydroxybiphenyl 1,2-Dioxygenase, domain 1"/>
    <property type="match status" value="1"/>
</dbReference>
<dbReference type="Pfam" id="PF00903">
    <property type="entry name" value="Glyoxalase"/>
    <property type="match status" value="1"/>
</dbReference>
<dbReference type="PANTHER" id="PTHR36437">
    <property type="entry name" value="GLYOXALASE/BLEOMYCIN RESISTANCE PROTEIN/DIOXYGENASE"/>
    <property type="match status" value="1"/>
</dbReference>
<keyword evidence="3" id="KW-1185">Reference proteome</keyword>
<gene>
    <name evidence="2" type="ORF">QI30_15620</name>
</gene>
<evidence type="ECO:0000313" key="3">
    <source>
        <dbReference type="Proteomes" id="UP000288623"/>
    </source>
</evidence>
<accession>A0A433RQB3</accession>
<dbReference type="EMBL" id="JTFC01000041">
    <property type="protein sequence ID" value="RUS52987.1"/>
    <property type="molecule type" value="Genomic_DNA"/>
</dbReference>
<sequence>MQLAQLMLYVENQKEIRDFWVKHFDFVVKNEVMNGDMYMIELSPHANAETTIILHNREQIMKMSPEIDMTTPSLLFATSDLEKLHARLVAANVTVGEIVDMPGYRVFNFADPENHYFAVKQA</sequence>
<name>A0A433RQB3_9BACL</name>
<dbReference type="RefSeq" id="WP_370323625.1">
    <property type="nucleotide sequence ID" value="NZ_JTFC01000041.1"/>
</dbReference>
<dbReference type="InterPro" id="IPR004360">
    <property type="entry name" value="Glyas_Fos-R_dOase_dom"/>
</dbReference>
<dbReference type="PANTHER" id="PTHR36437:SF2">
    <property type="entry name" value="GLYOXALASE_BLEOMYCIN RESISTANCE PROTEIN_DIOXYGENASE"/>
    <property type="match status" value="1"/>
</dbReference>
<organism evidence="2 3">
    <name type="scientific">Candidatus Kurthia intestinigallinarum</name>
    <dbReference type="NCBI Taxonomy" id="1562256"/>
    <lineage>
        <taxon>Bacteria</taxon>
        <taxon>Bacillati</taxon>
        <taxon>Bacillota</taxon>
        <taxon>Bacilli</taxon>
        <taxon>Bacillales</taxon>
        <taxon>Caryophanaceae</taxon>
        <taxon>Kurthia</taxon>
    </lineage>
</organism>
<protein>
    <submittedName>
        <fullName evidence="2">Glyoxalase</fullName>
    </submittedName>
</protein>
<dbReference type="PROSITE" id="PS51819">
    <property type="entry name" value="VOC"/>
    <property type="match status" value="1"/>
</dbReference>
<dbReference type="Proteomes" id="UP000288623">
    <property type="component" value="Unassembled WGS sequence"/>
</dbReference>